<feature type="compositionally biased region" description="Low complexity" evidence="1">
    <location>
        <begin position="11"/>
        <end position="24"/>
    </location>
</feature>
<keyword evidence="2" id="KW-1133">Transmembrane helix</keyword>
<feature type="region of interest" description="Disordered" evidence="1">
    <location>
        <begin position="1"/>
        <end position="29"/>
    </location>
</feature>
<name>A0AAV2LNI1_KNICA</name>
<dbReference type="SUPFAM" id="SSF81321">
    <property type="entry name" value="Family A G protein-coupled receptor-like"/>
    <property type="match status" value="1"/>
</dbReference>
<dbReference type="Proteomes" id="UP001497482">
    <property type="component" value="Chromosome 3"/>
</dbReference>
<dbReference type="EMBL" id="OZ035825">
    <property type="protein sequence ID" value="CAL1602104.1"/>
    <property type="molecule type" value="Genomic_DNA"/>
</dbReference>
<feature type="transmembrane region" description="Helical" evidence="2">
    <location>
        <begin position="74"/>
        <end position="97"/>
    </location>
</feature>
<evidence type="ECO:0000256" key="2">
    <source>
        <dbReference type="SAM" id="Phobius"/>
    </source>
</evidence>
<keyword evidence="4" id="KW-1185">Reference proteome</keyword>
<dbReference type="AlphaFoldDB" id="A0AAV2LNI1"/>
<dbReference type="Gene3D" id="1.20.1070.10">
    <property type="entry name" value="Rhodopsin 7-helix transmembrane proteins"/>
    <property type="match status" value="1"/>
</dbReference>
<feature type="transmembrane region" description="Helical" evidence="2">
    <location>
        <begin position="40"/>
        <end position="62"/>
    </location>
</feature>
<gene>
    <name evidence="3" type="ORF">KC01_LOCUS29931</name>
</gene>
<proteinExistence type="predicted"/>
<reference evidence="3 4" key="1">
    <citation type="submission" date="2024-04" db="EMBL/GenBank/DDBJ databases">
        <authorList>
            <person name="Waldvogel A.-M."/>
            <person name="Schoenle A."/>
        </authorList>
    </citation>
    <scope>NUCLEOTIDE SEQUENCE [LARGE SCALE GENOMIC DNA]</scope>
</reference>
<sequence>MKLKEPEPDNNHSTSKNHSTSYNHGTSDNKDYITIRNIRLGLKVFILIPALLANGALLWLVFKSRHNLSPPQLLAVNISILCIVYCLFLPFELYFWLHKA</sequence>
<evidence type="ECO:0000313" key="3">
    <source>
        <dbReference type="EMBL" id="CAL1602104.1"/>
    </source>
</evidence>
<feature type="compositionally biased region" description="Basic and acidic residues" evidence="1">
    <location>
        <begin position="1"/>
        <end position="10"/>
    </location>
</feature>
<keyword evidence="2" id="KW-0812">Transmembrane</keyword>
<protein>
    <submittedName>
        <fullName evidence="3">Uncharacterized protein</fullName>
    </submittedName>
</protein>
<evidence type="ECO:0000313" key="4">
    <source>
        <dbReference type="Proteomes" id="UP001497482"/>
    </source>
</evidence>
<accession>A0AAV2LNI1</accession>
<keyword evidence="2" id="KW-0472">Membrane</keyword>
<evidence type="ECO:0000256" key="1">
    <source>
        <dbReference type="SAM" id="MobiDB-lite"/>
    </source>
</evidence>
<organism evidence="3 4">
    <name type="scientific">Knipowitschia caucasica</name>
    <name type="common">Caucasian dwarf goby</name>
    <name type="synonym">Pomatoschistus caucasicus</name>
    <dbReference type="NCBI Taxonomy" id="637954"/>
    <lineage>
        <taxon>Eukaryota</taxon>
        <taxon>Metazoa</taxon>
        <taxon>Chordata</taxon>
        <taxon>Craniata</taxon>
        <taxon>Vertebrata</taxon>
        <taxon>Euteleostomi</taxon>
        <taxon>Actinopterygii</taxon>
        <taxon>Neopterygii</taxon>
        <taxon>Teleostei</taxon>
        <taxon>Neoteleostei</taxon>
        <taxon>Acanthomorphata</taxon>
        <taxon>Gobiaria</taxon>
        <taxon>Gobiiformes</taxon>
        <taxon>Gobioidei</taxon>
        <taxon>Gobiidae</taxon>
        <taxon>Gobiinae</taxon>
        <taxon>Knipowitschia</taxon>
    </lineage>
</organism>